<name>A0ABW5CGM5_9PROT</name>
<dbReference type="Gene3D" id="3.40.50.150">
    <property type="entry name" value="Vaccinia Virus protein VP39"/>
    <property type="match status" value="1"/>
</dbReference>
<dbReference type="CDD" id="cd02440">
    <property type="entry name" value="AdoMet_MTases"/>
    <property type="match status" value="1"/>
</dbReference>
<organism evidence="1 2">
    <name type="scientific">Phaeospirillum tilakii</name>
    <dbReference type="NCBI Taxonomy" id="741673"/>
    <lineage>
        <taxon>Bacteria</taxon>
        <taxon>Pseudomonadati</taxon>
        <taxon>Pseudomonadota</taxon>
        <taxon>Alphaproteobacteria</taxon>
        <taxon>Rhodospirillales</taxon>
        <taxon>Rhodospirillaceae</taxon>
        <taxon>Phaeospirillum</taxon>
    </lineage>
</organism>
<gene>
    <name evidence="1" type="primary">metW</name>
    <name evidence="1" type="ORF">ACFSNB_16555</name>
</gene>
<dbReference type="InterPro" id="IPR010743">
    <property type="entry name" value="Methionine_synth_MetW"/>
</dbReference>
<comment type="caution">
    <text evidence="1">The sequence shown here is derived from an EMBL/GenBank/DDBJ whole genome shotgun (WGS) entry which is preliminary data.</text>
</comment>
<evidence type="ECO:0000313" key="1">
    <source>
        <dbReference type="EMBL" id="MFD2235416.1"/>
    </source>
</evidence>
<evidence type="ECO:0000313" key="2">
    <source>
        <dbReference type="Proteomes" id="UP001597296"/>
    </source>
</evidence>
<protein>
    <submittedName>
        <fullName evidence="1">Methionine biosynthesis protein MetW</fullName>
    </submittedName>
</protein>
<dbReference type="EMBL" id="JBHUIY010000046">
    <property type="protein sequence ID" value="MFD2235416.1"/>
    <property type="molecule type" value="Genomic_DNA"/>
</dbReference>
<dbReference type="InterPro" id="IPR029063">
    <property type="entry name" value="SAM-dependent_MTases_sf"/>
</dbReference>
<keyword evidence="2" id="KW-1185">Reference proteome</keyword>
<accession>A0ABW5CGM5</accession>
<proteinExistence type="predicted"/>
<sequence>MMMIANGALRVDLKLIAEMIEPGARVLDVGCGEGTLLDWLGRHRDVDGRGIELSMEGVSAAVSHGLSVIQGDADTDLKDYPSGAFDYVILSQTLQATHEPRKVLENMLRIGRRAIVSFPNFGHWRVRAHLLFRGTMPVTDTLAYQWYDTPNIHFCTIRDFLNLCAELRVRVDKAIALDRDGRVVPLPRAPGIANLFADQALFVLARDQGEG</sequence>
<dbReference type="SUPFAM" id="SSF53335">
    <property type="entry name" value="S-adenosyl-L-methionine-dependent methyltransferases"/>
    <property type="match status" value="1"/>
</dbReference>
<dbReference type="Pfam" id="PF07021">
    <property type="entry name" value="MetW"/>
    <property type="match status" value="1"/>
</dbReference>
<dbReference type="Proteomes" id="UP001597296">
    <property type="component" value="Unassembled WGS sequence"/>
</dbReference>
<dbReference type="NCBIfam" id="TIGR02081">
    <property type="entry name" value="metW"/>
    <property type="match status" value="1"/>
</dbReference>
<dbReference type="RefSeq" id="WP_377318581.1">
    <property type="nucleotide sequence ID" value="NZ_JBHUIY010000046.1"/>
</dbReference>
<reference evidence="2" key="1">
    <citation type="journal article" date="2019" name="Int. J. Syst. Evol. Microbiol.">
        <title>The Global Catalogue of Microorganisms (GCM) 10K type strain sequencing project: providing services to taxonomists for standard genome sequencing and annotation.</title>
        <authorList>
            <consortium name="The Broad Institute Genomics Platform"/>
            <consortium name="The Broad Institute Genome Sequencing Center for Infectious Disease"/>
            <person name="Wu L."/>
            <person name="Ma J."/>
        </authorList>
    </citation>
    <scope>NUCLEOTIDE SEQUENCE [LARGE SCALE GENOMIC DNA]</scope>
    <source>
        <strain evidence="2">KCTC 15012</strain>
    </source>
</reference>